<dbReference type="InterPro" id="IPR018086">
    <property type="entry name" value="NADH_UbQ_OxRdtase_su1_CS"/>
</dbReference>
<geneLocation type="mitochondrion" evidence="9"/>
<keyword evidence="6" id="KW-0520">NAD</keyword>
<reference evidence="9" key="1">
    <citation type="journal article" date="2011" name="BMC Genomics">
        <title>The mitochondrial genome sequence of the ciliate Paramecium caudatum reveals a shift in nucleotide composition and codon usage within the genus Paramecium.</title>
        <authorList>
            <person name="Barth D."/>
            <person name="Berendonk T.U."/>
        </authorList>
    </citation>
    <scope>NUCLEOTIDE SEQUENCE</scope>
    <source>
        <strain evidence="9">GB-E</strain>
    </source>
</reference>
<name>D8L7R5_PARCA</name>
<evidence type="ECO:0000256" key="3">
    <source>
        <dbReference type="ARBA" id="ARBA00022692"/>
    </source>
</evidence>
<comment type="catalytic activity">
    <reaction evidence="7">
        <text>a ubiquinone + NADH + 5 H(+)(in) = a ubiquinol + NAD(+) + 4 H(+)(out)</text>
        <dbReference type="Rhea" id="RHEA:29091"/>
        <dbReference type="Rhea" id="RHEA-COMP:9565"/>
        <dbReference type="Rhea" id="RHEA-COMP:9566"/>
        <dbReference type="ChEBI" id="CHEBI:15378"/>
        <dbReference type="ChEBI" id="CHEBI:16389"/>
        <dbReference type="ChEBI" id="CHEBI:17976"/>
        <dbReference type="ChEBI" id="CHEBI:57540"/>
        <dbReference type="ChEBI" id="CHEBI:57945"/>
        <dbReference type="EC" id="7.1.1.2"/>
    </reaction>
</comment>
<dbReference type="Pfam" id="PF00146">
    <property type="entry name" value="NADHdh"/>
    <property type="match status" value="1"/>
</dbReference>
<evidence type="ECO:0000256" key="1">
    <source>
        <dbReference type="ARBA" id="ARBA00004141"/>
    </source>
</evidence>
<proteinExistence type="inferred from homology"/>
<dbReference type="PANTHER" id="PTHR11432">
    <property type="entry name" value="NADH DEHYDROGENASE SUBUNIT 1"/>
    <property type="match status" value="1"/>
</dbReference>
<dbReference type="GO" id="GO:0008137">
    <property type="term" value="F:NADH dehydrogenase (ubiquinone) activity"/>
    <property type="evidence" value="ECO:0007669"/>
    <property type="project" value="UniProtKB-EC"/>
</dbReference>
<comment type="subcellular location">
    <subcellularLocation>
        <location evidence="1">Membrane</location>
        <topology evidence="1">Multi-pass membrane protein</topology>
    </subcellularLocation>
    <subcellularLocation>
        <location evidence="6">Mitochondrion inner membrane</location>
        <topology evidence="6">Multi-pass membrane protein</topology>
    </subcellularLocation>
</comment>
<dbReference type="GO" id="GO:0003954">
    <property type="term" value="F:NADH dehydrogenase activity"/>
    <property type="evidence" value="ECO:0007669"/>
    <property type="project" value="TreeGrafter"/>
</dbReference>
<keyword evidence="5 8" id="KW-0472">Membrane</keyword>
<dbReference type="GeneID" id="9384780"/>
<feature type="transmembrane region" description="Helical" evidence="8">
    <location>
        <begin position="16"/>
        <end position="45"/>
    </location>
</feature>
<feature type="transmembrane region" description="Helical" evidence="8">
    <location>
        <begin position="195"/>
        <end position="217"/>
    </location>
</feature>
<keyword evidence="7 9" id="KW-0496">Mitochondrion</keyword>
<gene>
    <name evidence="9" type="primary">nad1_a</name>
</gene>
<dbReference type="EC" id="7.1.1.2" evidence="7"/>
<evidence type="ECO:0000256" key="7">
    <source>
        <dbReference type="RuleBase" id="RU000473"/>
    </source>
</evidence>
<evidence type="ECO:0000256" key="6">
    <source>
        <dbReference type="RuleBase" id="RU000471"/>
    </source>
</evidence>
<dbReference type="InterPro" id="IPR001694">
    <property type="entry name" value="NADH_UbQ_OxRdtase_su1/FPO"/>
</dbReference>
<keyword evidence="4 8" id="KW-1133">Transmembrane helix</keyword>
<accession>D8L7R5</accession>
<comment type="similarity">
    <text evidence="2 6">Belongs to the complex I subunit 1 family.</text>
</comment>
<feature type="transmembrane region" description="Helical" evidence="8">
    <location>
        <begin position="128"/>
        <end position="147"/>
    </location>
</feature>
<dbReference type="PANTHER" id="PTHR11432:SF3">
    <property type="entry name" value="NADH-UBIQUINONE OXIDOREDUCTASE CHAIN 1"/>
    <property type="match status" value="1"/>
</dbReference>
<dbReference type="AlphaFoldDB" id="D8L7R5"/>
<keyword evidence="3 6" id="KW-0812">Transmembrane</keyword>
<protein>
    <recommendedName>
        <fullName evidence="7">NADH-ubiquinone oxidoreductase chain 1</fullName>
        <ecNumber evidence="7">7.1.1.2</ecNumber>
    </recommendedName>
</protein>
<dbReference type="GO" id="GO:0009060">
    <property type="term" value="P:aerobic respiration"/>
    <property type="evidence" value="ECO:0007669"/>
    <property type="project" value="TreeGrafter"/>
</dbReference>
<feature type="transmembrane region" description="Helical" evidence="8">
    <location>
        <begin position="255"/>
        <end position="284"/>
    </location>
</feature>
<dbReference type="PROSITE" id="PS00667">
    <property type="entry name" value="COMPLEX1_ND1_1"/>
    <property type="match status" value="1"/>
</dbReference>
<keyword evidence="7" id="KW-0830">Ubiquinone</keyword>
<evidence type="ECO:0000256" key="4">
    <source>
        <dbReference type="ARBA" id="ARBA00022989"/>
    </source>
</evidence>
<dbReference type="EMBL" id="FN424190">
    <property type="protein sequence ID" value="CAZ66802.1"/>
    <property type="molecule type" value="Genomic_DNA"/>
</dbReference>
<evidence type="ECO:0000256" key="5">
    <source>
        <dbReference type="ARBA" id="ARBA00023136"/>
    </source>
</evidence>
<evidence type="ECO:0000256" key="2">
    <source>
        <dbReference type="ARBA" id="ARBA00010535"/>
    </source>
</evidence>
<dbReference type="PROSITE" id="PS00668">
    <property type="entry name" value="COMPLEX1_ND1_2"/>
    <property type="match status" value="1"/>
</dbReference>
<evidence type="ECO:0000313" key="9">
    <source>
        <dbReference type="EMBL" id="CAZ66802.1"/>
    </source>
</evidence>
<dbReference type="GO" id="GO:0005743">
    <property type="term" value="C:mitochondrial inner membrane"/>
    <property type="evidence" value="ECO:0007669"/>
    <property type="project" value="UniProtKB-SubCell"/>
</dbReference>
<evidence type="ECO:0000256" key="8">
    <source>
        <dbReference type="SAM" id="Phobius"/>
    </source>
</evidence>
<organism evidence="9">
    <name type="scientific">Paramecium caudatum</name>
    <dbReference type="NCBI Taxonomy" id="5885"/>
    <lineage>
        <taxon>Eukaryota</taxon>
        <taxon>Sar</taxon>
        <taxon>Alveolata</taxon>
        <taxon>Ciliophora</taxon>
        <taxon>Intramacronucleata</taxon>
        <taxon>Oligohymenophorea</taxon>
        <taxon>Peniculida</taxon>
        <taxon>Parameciidae</taxon>
        <taxon>Paramecium</taxon>
    </lineage>
</organism>
<sequence length="287" mass="33186">MVFSFNVNFLFLKNKIFFLSFFNILIYSIVLMLIVTLIIASITLLERKLLSLVQRRVGPNFVGYKGRLQYLADALKLFLKGVAIPSGANSFFFVTMPPLAGAVCYTFWMNSIWGPSLSIFDVEYNIVYASLLSVLFGLCVMLTGYFSKNKYSVMAGLRAAILMLNLEIFLGIVFLNVCFLVESFSFSAFAVYQEIFWFIFIFFFLLSNILLVFLLEVNRTPFDLAEAESELVTGYTTEYGGFYFALFYLGEYFHLFFFSCLISIVFFGSWEFFKPFFFLIIILFKFK</sequence>
<feature type="transmembrane region" description="Helical" evidence="8">
    <location>
        <begin position="90"/>
        <end position="108"/>
    </location>
</feature>
<dbReference type="RefSeq" id="YP_003734423.1">
    <property type="nucleotide sequence ID" value="NC_014262.1"/>
</dbReference>
<feature type="transmembrane region" description="Helical" evidence="8">
    <location>
        <begin position="168"/>
        <end position="189"/>
    </location>
</feature>